<accession>A0AAJ2EUH8</accession>
<dbReference type="EMBL" id="JAVJAF010000001">
    <property type="protein sequence ID" value="MDR6232783.1"/>
    <property type="molecule type" value="Genomic_DNA"/>
</dbReference>
<organism evidence="1 2">
    <name type="scientific">Pseudomonas oryzihabitans</name>
    <dbReference type="NCBI Taxonomy" id="47885"/>
    <lineage>
        <taxon>Bacteria</taxon>
        <taxon>Pseudomonadati</taxon>
        <taxon>Pseudomonadota</taxon>
        <taxon>Gammaproteobacteria</taxon>
        <taxon>Pseudomonadales</taxon>
        <taxon>Pseudomonadaceae</taxon>
        <taxon>Pseudomonas</taxon>
    </lineage>
</organism>
<gene>
    <name evidence="1" type="ORF">QE440_000524</name>
</gene>
<dbReference type="RefSeq" id="WP_309754799.1">
    <property type="nucleotide sequence ID" value="NZ_JAVJAF010000001.1"/>
</dbReference>
<proteinExistence type="predicted"/>
<dbReference type="AlphaFoldDB" id="A0AAJ2EUH8"/>
<evidence type="ECO:0000313" key="2">
    <source>
        <dbReference type="Proteomes" id="UP001268036"/>
    </source>
</evidence>
<evidence type="ECO:0000313" key="1">
    <source>
        <dbReference type="EMBL" id="MDR6232783.1"/>
    </source>
</evidence>
<dbReference type="Proteomes" id="UP001268036">
    <property type="component" value="Unassembled WGS sequence"/>
</dbReference>
<name>A0AAJ2EUH8_9PSED</name>
<protein>
    <submittedName>
        <fullName evidence="1">Uncharacterized protein</fullName>
    </submittedName>
</protein>
<sequence>MSSPLEIGKGITGSVAFISKVAAECENLTKLIKEEISSLLLSAEISMRYRAFGDWHNIHEQDESGWLYTEFGTSLPITIKPKRSISGYFFFQISLAGSGIEALDNEEPLIHFGWWANPLDFDDFKMGFPLYLDPEYTVTLDTERLFRWAIPGSHSSSEWCYSVRLTDINRLEDVKKYLVAPVRALLLNQSADLALSHTAAVRYAAVEEMPGQYRVLPRQETPG</sequence>
<reference evidence="1" key="1">
    <citation type="submission" date="2023-08" db="EMBL/GenBank/DDBJ databases">
        <title>Functional and genomic diversity of the sorghum phyllosphere microbiome.</title>
        <authorList>
            <person name="Shade A."/>
        </authorList>
    </citation>
    <scope>NUCLEOTIDE SEQUENCE</scope>
    <source>
        <strain evidence="1">SORGH_AS_0201</strain>
    </source>
</reference>
<comment type="caution">
    <text evidence="1">The sequence shown here is derived from an EMBL/GenBank/DDBJ whole genome shotgun (WGS) entry which is preliminary data.</text>
</comment>